<organism evidence="1">
    <name type="scientific">Wenling frogfish filovirus</name>
    <dbReference type="NCBI Taxonomy" id="2116487"/>
    <lineage>
        <taxon>Viruses</taxon>
        <taxon>Riboviria</taxon>
        <taxon>Orthornavirae</taxon>
        <taxon>Negarnaviricota</taxon>
        <taxon>Haploviricotina</taxon>
        <taxon>Monjiviricetes</taxon>
        <taxon>Mononegavirales</taxon>
        <taxon>Filoviridae</taxon>
        <taxon>Striavirus</taxon>
        <taxon>Striavirus antennarii</taxon>
    </lineage>
</organism>
<protein>
    <submittedName>
        <fullName evidence="1">Uncharacterized protein</fullName>
    </submittedName>
</protein>
<proteinExistence type="predicted"/>
<dbReference type="KEGG" id="vg:65100073"/>
<sequence>MGTSSSRQRVCTFDLGGGVEDAAFALGRSLPMSLTRRPRPQLLDLASQRSGPVAIRPDPESLRFRSEVLYLRDRLSGYPEIMDEFDDHLFRVREVIDWQAVNAGQLLHWEFHGTYWKLILRRGNLHISPVDKALMREAARGATLVYKVPLRVWYDGITVGPPEYSPPYPNSIETPADPAVAHLVDVPLVGLTPLISPSSATRTPLYETLYPGLNYRSDGSSPENEYVLPAHTRLNEMTSPPTAPCRETSFI</sequence>
<evidence type="ECO:0000313" key="2">
    <source>
        <dbReference type="Proteomes" id="UP000297055"/>
    </source>
</evidence>
<keyword evidence="2" id="KW-1185">Reference proteome</keyword>
<accession>A0A2P1GMN5</accession>
<dbReference type="RefSeq" id="YP_010085044.1">
    <property type="nucleotide sequence ID" value="NC_055175.1"/>
</dbReference>
<name>A0A2P1GMN5_9MONO</name>
<dbReference type="GeneID" id="65100073"/>
<dbReference type="Proteomes" id="UP000297055">
    <property type="component" value="Segment"/>
</dbReference>
<reference evidence="1" key="1">
    <citation type="journal article" date="2018" name="Nature">
        <title>The evolutionary history of vertebrate RNA viruses.</title>
        <authorList>
            <person name="Shi M."/>
            <person name="Lin X.D."/>
            <person name="Chen X."/>
            <person name="Tian J.H."/>
            <person name="Chen L.J."/>
            <person name="Li K."/>
            <person name="Wang W."/>
            <person name="Eden J.S."/>
            <person name="Shen J.J."/>
            <person name="Liu L."/>
            <person name="Holmes E.C."/>
            <person name="Zhang Y.Z."/>
        </authorList>
    </citation>
    <scope>NUCLEOTIDE SEQUENCE [LARGE SCALE GENOMIC DNA]</scope>
    <source>
        <strain evidence="1">XYHYS28627</strain>
    </source>
</reference>
<evidence type="ECO:0000313" key="1">
    <source>
        <dbReference type="EMBL" id="AVM87240.1"/>
    </source>
</evidence>
<dbReference type="EMBL" id="MG599980">
    <property type="protein sequence ID" value="AVM87240.1"/>
    <property type="molecule type" value="Viral_cRNA"/>
</dbReference>